<reference evidence="1 2" key="1">
    <citation type="submission" date="2017-03" db="EMBL/GenBank/DDBJ databases">
        <title>Genome sequence of Sphingomonas mucosissima DSM 17494.</title>
        <authorList>
            <person name="Poehlein A."/>
            <person name="Wuebbeler J.H."/>
            <person name="Steinbuechel A."/>
            <person name="Daniel R."/>
        </authorList>
    </citation>
    <scope>NUCLEOTIDE SEQUENCE [LARGE SCALE GENOMIC DNA]</scope>
    <source>
        <strain evidence="1 2">DSM 17494</strain>
    </source>
</reference>
<dbReference type="EMBL" id="NBBJ01000008">
    <property type="protein sequence ID" value="OWK27870.1"/>
    <property type="molecule type" value="Genomic_DNA"/>
</dbReference>
<proteinExistence type="predicted"/>
<evidence type="ECO:0000313" key="2">
    <source>
        <dbReference type="Proteomes" id="UP000197783"/>
    </source>
</evidence>
<evidence type="ECO:0000313" key="1">
    <source>
        <dbReference type="EMBL" id="OWK27870.1"/>
    </source>
</evidence>
<keyword evidence="2" id="KW-1185">Reference proteome</keyword>
<organism evidence="1 2">
    <name type="scientific">Sphingomonas mucosissima</name>
    <dbReference type="NCBI Taxonomy" id="370959"/>
    <lineage>
        <taxon>Bacteria</taxon>
        <taxon>Pseudomonadati</taxon>
        <taxon>Pseudomonadota</taxon>
        <taxon>Alphaproteobacteria</taxon>
        <taxon>Sphingomonadales</taxon>
        <taxon>Sphingomonadaceae</taxon>
        <taxon>Sphingomonas</taxon>
    </lineage>
</organism>
<protein>
    <submittedName>
        <fullName evidence="1">Uncharacterized protein</fullName>
    </submittedName>
</protein>
<gene>
    <name evidence="1" type="ORF">SPMU_33030</name>
</gene>
<comment type="caution">
    <text evidence="1">The sequence shown here is derived from an EMBL/GenBank/DDBJ whole genome shotgun (WGS) entry which is preliminary data.</text>
</comment>
<dbReference type="Proteomes" id="UP000197783">
    <property type="component" value="Unassembled WGS sequence"/>
</dbReference>
<accession>A0A245ZDP6</accession>
<sequence>MDLQRTLSHGAGDVGLAVDHATRLTNRFQARRQPVEAR</sequence>
<name>A0A245ZDP6_9SPHN</name>
<dbReference type="AlphaFoldDB" id="A0A245ZDP6"/>